<evidence type="ECO:0000256" key="3">
    <source>
        <dbReference type="ARBA" id="ARBA00022692"/>
    </source>
</evidence>
<dbReference type="PANTHER" id="PTHR14969">
    <property type="entry name" value="SPHINGOSINE-1-PHOSPHATE PHOSPHOHYDROLASE"/>
    <property type="match status" value="1"/>
</dbReference>
<dbReference type="Proteomes" id="UP000309594">
    <property type="component" value="Unassembled WGS sequence"/>
</dbReference>
<dbReference type="GO" id="GO:0016787">
    <property type="term" value="F:hydrolase activity"/>
    <property type="evidence" value="ECO:0007669"/>
    <property type="project" value="UniProtKB-KW"/>
</dbReference>
<evidence type="ECO:0000259" key="8">
    <source>
        <dbReference type="SMART" id="SM00014"/>
    </source>
</evidence>
<keyword evidence="5 7" id="KW-1133">Transmembrane helix</keyword>
<dbReference type="PANTHER" id="PTHR14969:SF62">
    <property type="entry name" value="DECAPRENYLPHOSPHORYL-5-PHOSPHORIBOSE PHOSPHATASE RV3807C-RELATED"/>
    <property type="match status" value="1"/>
</dbReference>
<feature type="transmembrane region" description="Helical" evidence="7">
    <location>
        <begin position="180"/>
        <end position="199"/>
    </location>
</feature>
<keyword evidence="2" id="KW-1003">Cell membrane</keyword>
<reference evidence="9 10" key="1">
    <citation type="submission" date="2019-04" db="EMBL/GenBank/DDBJ databases">
        <title>Pedobacter sp. RP-1-16 sp. nov., isolated from Arctic soil.</title>
        <authorList>
            <person name="Dahal R.H."/>
            <person name="Kim D.-U."/>
        </authorList>
    </citation>
    <scope>NUCLEOTIDE SEQUENCE [LARGE SCALE GENOMIC DNA]</scope>
    <source>
        <strain evidence="9 10">RP-1-16</strain>
    </source>
</reference>
<dbReference type="SUPFAM" id="SSF48317">
    <property type="entry name" value="Acid phosphatase/Vanadium-dependent haloperoxidase"/>
    <property type="match status" value="1"/>
</dbReference>
<evidence type="ECO:0000313" key="10">
    <source>
        <dbReference type="Proteomes" id="UP000309594"/>
    </source>
</evidence>
<evidence type="ECO:0000256" key="2">
    <source>
        <dbReference type="ARBA" id="ARBA00022475"/>
    </source>
</evidence>
<comment type="caution">
    <text evidence="9">The sequence shown here is derived from an EMBL/GenBank/DDBJ whole genome shotgun (WGS) entry which is preliminary data.</text>
</comment>
<evidence type="ECO:0000313" key="9">
    <source>
        <dbReference type="EMBL" id="TKC63574.1"/>
    </source>
</evidence>
<organism evidence="9 10">
    <name type="scientific">Pedobacter hiemivivus</name>
    <dbReference type="NCBI Taxonomy" id="2530454"/>
    <lineage>
        <taxon>Bacteria</taxon>
        <taxon>Pseudomonadati</taxon>
        <taxon>Bacteroidota</taxon>
        <taxon>Sphingobacteriia</taxon>
        <taxon>Sphingobacteriales</taxon>
        <taxon>Sphingobacteriaceae</taxon>
        <taxon>Pedobacter</taxon>
    </lineage>
</organism>
<dbReference type="Pfam" id="PF01569">
    <property type="entry name" value="PAP2"/>
    <property type="match status" value="1"/>
</dbReference>
<evidence type="ECO:0000256" key="6">
    <source>
        <dbReference type="ARBA" id="ARBA00023136"/>
    </source>
</evidence>
<dbReference type="Gene3D" id="1.20.144.10">
    <property type="entry name" value="Phosphatidic acid phosphatase type 2/haloperoxidase"/>
    <property type="match status" value="1"/>
</dbReference>
<evidence type="ECO:0000256" key="4">
    <source>
        <dbReference type="ARBA" id="ARBA00022801"/>
    </source>
</evidence>
<dbReference type="GO" id="GO:0005886">
    <property type="term" value="C:plasma membrane"/>
    <property type="evidence" value="ECO:0007669"/>
    <property type="project" value="UniProtKB-SubCell"/>
</dbReference>
<sequence length="221" mass="25335">MLIQIKQCPIYFGLLSLMLVVLAVYCCLFSKLDIFIALNSFHWIGLDYFFRFYTYLGDGICSMFVILLFAGLKKKRIVGALLFAFIVTGILVYVMKSVFSAPRPNLYFQEISFAYHHFVAGVSLYNSGSFPSGHTATAFAMATVLTLFSRKQKRTFLFFLAALLVGYSRIYLAQHFLLDVIVGMMLGALIGMFSFYMIVNKKFNIRFNRNFHKRQNAILRS</sequence>
<protein>
    <submittedName>
        <fullName evidence="9">Phosphatase PAP2 family protein</fullName>
    </submittedName>
</protein>
<evidence type="ECO:0000256" key="7">
    <source>
        <dbReference type="SAM" id="Phobius"/>
    </source>
</evidence>
<proteinExistence type="predicted"/>
<feature type="transmembrane region" description="Helical" evidence="7">
    <location>
        <begin position="155"/>
        <end position="174"/>
    </location>
</feature>
<accession>A0A4U1GI81</accession>
<gene>
    <name evidence="9" type="ORF">FBD94_04235</name>
</gene>
<keyword evidence="3 7" id="KW-0812">Transmembrane</keyword>
<feature type="transmembrane region" description="Helical" evidence="7">
    <location>
        <begin position="52"/>
        <end position="70"/>
    </location>
</feature>
<comment type="subcellular location">
    <subcellularLocation>
        <location evidence="1">Cell membrane</location>
        <topology evidence="1">Multi-pass membrane protein</topology>
    </subcellularLocation>
</comment>
<dbReference type="AlphaFoldDB" id="A0A4U1GI81"/>
<feature type="transmembrane region" description="Helical" evidence="7">
    <location>
        <begin position="130"/>
        <end position="148"/>
    </location>
</feature>
<dbReference type="InterPro" id="IPR000326">
    <property type="entry name" value="PAP2/HPO"/>
</dbReference>
<name>A0A4U1GI81_9SPHI</name>
<evidence type="ECO:0000256" key="1">
    <source>
        <dbReference type="ARBA" id="ARBA00004651"/>
    </source>
</evidence>
<keyword evidence="6 7" id="KW-0472">Membrane</keyword>
<dbReference type="CDD" id="cd01610">
    <property type="entry name" value="PAP2_like"/>
    <property type="match status" value="1"/>
</dbReference>
<feature type="transmembrane region" description="Helical" evidence="7">
    <location>
        <begin position="12"/>
        <end position="32"/>
    </location>
</feature>
<feature type="transmembrane region" description="Helical" evidence="7">
    <location>
        <begin position="77"/>
        <end position="95"/>
    </location>
</feature>
<dbReference type="EMBL" id="SWDX01000002">
    <property type="protein sequence ID" value="TKC63574.1"/>
    <property type="molecule type" value="Genomic_DNA"/>
</dbReference>
<keyword evidence="4" id="KW-0378">Hydrolase</keyword>
<evidence type="ECO:0000256" key="5">
    <source>
        <dbReference type="ARBA" id="ARBA00022989"/>
    </source>
</evidence>
<dbReference type="InterPro" id="IPR036938">
    <property type="entry name" value="PAP2/HPO_sf"/>
</dbReference>
<feature type="domain" description="Phosphatidic acid phosphatase type 2/haloperoxidase" evidence="8">
    <location>
        <begin position="78"/>
        <end position="195"/>
    </location>
</feature>
<dbReference type="SMART" id="SM00014">
    <property type="entry name" value="acidPPc"/>
    <property type="match status" value="1"/>
</dbReference>